<dbReference type="SMART" id="SM00382">
    <property type="entry name" value="AAA"/>
    <property type="match status" value="1"/>
</dbReference>
<evidence type="ECO:0000256" key="3">
    <source>
        <dbReference type="ARBA" id="ARBA00022840"/>
    </source>
</evidence>
<dbReference type="Gene3D" id="3.40.50.300">
    <property type="entry name" value="P-loop containing nucleotide triphosphate hydrolases"/>
    <property type="match status" value="1"/>
</dbReference>
<dbReference type="InterPro" id="IPR051782">
    <property type="entry name" value="ABC_Transporter_VariousFunc"/>
</dbReference>
<dbReference type="SUPFAM" id="SSF52540">
    <property type="entry name" value="P-loop containing nucleoside triphosphate hydrolases"/>
    <property type="match status" value="1"/>
</dbReference>
<gene>
    <name evidence="5" type="primary">fbpC</name>
    <name evidence="5" type="ORF">NCTC13940_00683</name>
</gene>
<dbReference type="InterPro" id="IPR027417">
    <property type="entry name" value="P-loop_NTPase"/>
</dbReference>
<dbReference type="InterPro" id="IPR003439">
    <property type="entry name" value="ABC_transporter-like_ATP-bd"/>
</dbReference>
<dbReference type="Proteomes" id="UP000250257">
    <property type="component" value="Unassembled WGS sequence"/>
</dbReference>
<dbReference type="Pfam" id="PF00005">
    <property type="entry name" value="ABC_tran"/>
    <property type="match status" value="1"/>
</dbReference>
<proteinExistence type="predicted"/>
<evidence type="ECO:0000256" key="1">
    <source>
        <dbReference type="ARBA" id="ARBA00022448"/>
    </source>
</evidence>
<evidence type="ECO:0000313" key="6">
    <source>
        <dbReference type="Proteomes" id="UP000250257"/>
    </source>
</evidence>
<dbReference type="EC" id="3.6.3.30" evidence="5"/>
<evidence type="ECO:0000313" key="5">
    <source>
        <dbReference type="EMBL" id="SQC67144.1"/>
    </source>
</evidence>
<dbReference type="RefSeq" id="WP_077907953.1">
    <property type="nucleotide sequence ID" value="NZ_UAWT01000006.1"/>
</dbReference>
<organism evidence="5 6">
    <name type="scientific">Listeria fleischmannii subsp. fleischmannii</name>
    <dbReference type="NCBI Taxonomy" id="1671902"/>
    <lineage>
        <taxon>Bacteria</taxon>
        <taxon>Bacillati</taxon>
        <taxon>Bacillota</taxon>
        <taxon>Bacilli</taxon>
        <taxon>Bacillales</taxon>
        <taxon>Listeriaceae</taxon>
        <taxon>Listeria</taxon>
    </lineage>
</organism>
<protein>
    <submittedName>
        <fullName evidence="5">Fe(3+) ions import ATP-binding protein FbpC</fullName>
        <ecNumber evidence="5">3.6.3.30</ecNumber>
    </submittedName>
</protein>
<dbReference type="PROSITE" id="PS50893">
    <property type="entry name" value="ABC_TRANSPORTER_2"/>
    <property type="match status" value="1"/>
</dbReference>
<dbReference type="GO" id="GO:0016887">
    <property type="term" value="F:ATP hydrolysis activity"/>
    <property type="evidence" value="ECO:0007669"/>
    <property type="project" value="InterPro"/>
</dbReference>
<dbReference type="STRING" id="1214117.LFLEISCH_05220"/>
<evidence type="ECO:0000259" key="4">
    <source>
        <dbReference type="PROSITE" id="PS50893"/>
    </source>
</evidence>
<dbReference type="GO" id="GO:0005524">
    <property type="term" value="F:ATP binding"/>
    <property type="evidence" value="ECO:0007669"/>
    <property type="project" value="UniProtKB-KW"/>
</dbReference>
<name>A0A2X3H7E4_9LIST</name>
<keyword evidence="3 5" id="KW-0067">ATP-binding</keyword>
<sequence>MQINHIAKSIRHVNILNNITFSLERGKLVALVGPNGSGKTTLMRIMSGVLQADSGEILVAGDNKTLYFMQDNSILYTYLTGMNHLLFVGRMYGNVKKITEVVEKLHLMAFINKKVETYSLGMKQQLLFAMVLVSDGDILILDEPFNGLDPSVSGDFKCFIQELKRSGKQIFVSSHILSDIDEIADTVLFLKQGMIIRAEEVGEQHLEDYQIILKTRLTEQMMKTLESHNSIYSFSIRDENILLVKISSGKLIDLTRILNDLQVDVADILLQNEKTKDLYHEIYEQKGTDSE</sequence>
<keyword evidence="5" id="KW-0378">Hydrolase</keyword>
<keyword evidence="2" id="KW-0547">Nucleotide-binding</keyword>
<dbReference type="AlphaFoldDB" id="A0A2X3H7E4"/>
<dbReference type="EMBL" id="UAWT01000006">
    <property type="protein sequence ID" value="SQC67144.1"/>
    <property type="molecule type" value="Genomic_DNA"/>
</dbReference>
<keyword evidence="1" id="KW-0813">Transport</keyword>
<feature type="domain" description="ABC transporter" evidence="4">
    <location>
        <begin position="1"/>
        <end position="217"/>
    </location>
</feature>
<dbReference type="InterPro" id="IPR003593">
    <property type="entry name" value="AAA+_ATPase"/>
</dbReference>
<accession>A0A2X3H7E4</accession>
<reference evidence="5 6" key="1">
    <citation type="submission" date="2018-06" db="EMBL/GenBank/DDBJ databases">
        <authorList>
            <consortium name="Pathogen Informatics"/>
            <person name="Doyle S."/>
        </authorList>
    </citation>
    <scope>NUCLEOTIDE SEQUENCE [LARGE SCALE GENOMIC DNA]</scope>
    <source>
        <strain evidence="5 6">NCTC13940</strain>
    </source>
</reference>
<dbReference type="PANTHER" id="PTHR42939">
    <property type="entry name" value="ABC TRANSPORTER ATP-BINDING PROTEIN ALBC-RELATED"/>
    <property type="match status" value="1"/>
</dbReference>
<evidence type="ECO:0000256" key="2">
    <source>
        <dbReference type="ARBA" id="ARBA00022741"/>
    </source>
</evidence>
<dbReference type="CDD" id="cd03230">
    <property type="entry name" value="ABC_DR_subfamily_A"/>
    <property type="match status" value="1"/>
</dbReference>
<dbReference type="PANTHER" id="PTHR42939:SF1">
    <property type="entry name" value="ABC TRANSPORTER ATP-BINDING PROTEIN ALBC-RELATED"/>
    <property type="match status" value="1"/>
</dbReference>